<comment type="caution">
    <text evidence="1">The sequence shown here is derived from an EMBL/GenBank/DDBJ whole genome shotgun (WGS) entry which is preliminary data.</text>
</comment>
<gene>
    <name evidence="1" type="ORF">ENR15_13065</name>
</gene>
<dbReference type="AlphaFoldDB" id="A0A7C3ZKK2"/>
<dbReference type="EMBL" id="DSPX01000129">
    <property type="protein sequence ID" value="HGG01543.1"/>
    <property type="molecule type" value="Genomic_DNA"/>
</dbReference>
<sequence>MTKIEIVSAVAGRLRLRTSDKDNVGAIFPPMVAEIKHYQGVKAEMLNVDTKLYIKSYTYVFDA</sequence>
<accession>A0A7C3ZKK2</accession>
<protein>
    <submittedName>
        <fullName evidence="1">Uncharacterized protein</fullName>
    </submittedName>
</protein>
<name>A0A7C3ZKK2_9CYAN</name>
<evidence type="ECO:0000313" key="1">
    <source>
        <dbReference type="EMBL" id="HGG01543.1"/>
    </source>
</evidence>
<reference evidence="1" key="1">
    <citation type="journal article" date="2020" name="mSystems">
        <title>Genome- and Community-Level Interaction Insights into Carbon Utilization and Element Cycling Functions of Hydrothermarchaeota in Hydrothermal Sediment.</title>
        <authorList>
            <person name="Zhou Z."/>
            <person name="Liu Y."/>
            <person name="Xu W."/>
            <person name="Pan J."/>
            <person name="Luo Z.H."/>
            <person name="Li M."/>
        </authorList>
    </citation>
    <scope>NUCLEOTIDE SEQUENCE [LARGE SCALE GENOMIC DNA]</scope>
    <source>
        <strain evidence="1">SpSt-374</strain>
    </source>
</reference>
<proteinExistence type="predicted"/>
<organism evidence="1">
    <name type="scientific">Planktothricoides sp. SpSt-374</name>
    <dbReference type="NCBI Taxonomy" id="2282167"/>
    <lineage>
        <taxon>Bacteria</taxon>
        <taxon>Bacillati</taxon>
        <taxon>Cyanobacteriota</taxon>
        <taxon>Cyanophyceae</taxon>
        <taxon>Oscillatoriophycideae</taxon>
        <taxon>Oscillatoriales</taxon>
        <taxon>Oscillatoriaceae</taxon>
        <taxon>Planktothricoides</taxon>
    </lineage>
</organism>